<dbReference type="EMBL" id="CP002432">
    <property type="protein sequence ID" value="ADU65851.1"/>
    <property type="molecule type" value="Genomic_DNA"/>
</dbReference>
<dbReference type="InParanoid" id="E6W3Y3"/>
<protein>
    <submittedName>
        <fullName evidence="1">Uncharacterized protein</fullName>
    </submittedName>
</protein>
<dbReference type="Proteomes" id="UP000002572">
    <property type="component" value="Chromosome"/>
</dbReference>
<evidence type="ECO:0000313" key="1">
    <source>
        <dbReference type="EMBL" id="ADU65851.1"/>
    </source>
</evidence>
<dbReference type="AlphaFoldDB" id="E6W3Y3"/>
<proteinExistence type="predicted"/>
<dbReference type="KEGG" id="din:Selin_1116"/>
<name>E6W3Y3_DESIS</name>
<dbReference type="STRING" id="653733.Selin_1116"/>
<dbReference type="OrthoDB" id="9882354at2"/>
<evidence type="ECO:0000313" key="2">
    <source>
        <dbReference type="Proteomes" id="UP000002572"/>
    </source>
</evidence>
<keyword evidence="2" id="KW-1185">Reference proteome</keyword>
<reference evidence="1 2" key="1">
    <citation type="submission" date="2010-12" db="EMBL/GenBank/DDBJ databases">
        <title>Complete sequence of Desulfurispirillum indicum S5.</title>
        <authorList>
            <consortium name="US DOE Joint Genome Institute"/>
            <person name="Lucas S."/>
            <person name="Copeland A."/>
            <person name="Lapidus A."/>
            <person name="Cheng J.-F."/>
            <person name="Goodwin L."/>
            <person name="Pitluck S."/>
            <person name="Chertkov O."/>
            <person name="Held B."/>
            <person name="Detter J.C."/>
            <person name="Han C."/>
            <person name="Tapia R."/>
            <person name="Land M."/>
            <person name="Hauser L."/>
            <person name="Kyrpides N."/>
            <person name="Ivanova N."/>
            <person name="Mikhailova N."/>
            <person name="Haggblom M."/>
            <person name="Rauschenbach I."/>
            <person name="Bini E."/>
            <person name="Woyke T."/>
        </authorList>
    </citation>
    <scope>NUCLEOTIDE SEQUENCE [LARGE SCALE GENOMIC DNA]</scope>
    <source>
        <strain evidence="2">ATCC BAA-1389 / DSM 22839 / S5</strain>
    </source>
</reference>
<dbReference type="RefSeq" id="WP_013505732.1">
    <property type="nucleotide sequence ID" value="NC_014836.1"/>
</dbReference>
<accession>E6W3Y3</accession>
<organism evidence="1 2">
    <name type="scientific">Desulfurispirillum indicum (strain ATCC BAA-1389 / DSM 22839 / S5)</name>
    <dbReference type="NCBI Taxonomy" id="653733"/>
    <lineage>
        <taxon>Bacteria</taxon>
        <taxon>Pseudomonadati</taxon>
        <taxon>Chrysiogenota</taxon>
        <taxon>Chrysiogenia</taxon>
        <taxon>Chrysiogenales</taxon>
        <taxon>Chrysiogenaceae</taxon>
        <taxon>Desulfurispirillum</taxon>
    </lineage>
</organism>
<dbReference type="HOGENOM" id="CLU_952255_0_0_0"/>
<sequence>MKVNRLLLLALLLLCVLSAGFIVVDYYNIVEYTSEDSFVIQSVYFTAGEVDDARKLQEQGLLQIDGYPFADTSRQTRVKPTYTWNPQENLFVLSHLQVMEAPSNIHEMWKGDPRFEIALENTFEMTTRAADSLYFASVEKERIDTPENYPIFYPNPLYHYEHGFMRIIIGSQTHDRIMGKVKDSFEKEYADRKISATFGTPNVEYIGHPDKYAMLEMWGKENLIDDHGTVHHDNYRRTALIYPKAAHSNKHKSYTYFVIDFYGQNTHPLVGNSELAAITDIVISTFTPTVKE</sequence>
<gene>
    <name evidence="1" type="ordered locus">Selin_1116</name>
</gene>